<name>A0AAW1XFW6_RUBAR</name>
<keyword evidence="3 4" id="KW-0694">RNA-binding</keyword>
<dbReference type="FunFam" id="3.30.460.10:FF:000019">
    <property type="entry name" value="tRNA nucleotidyltransferase cca2"/>
    <property type="match status" value="1"/>
</dbReference>
<dbReference type="AlphaFoldDB" id="A0AAW1XFW6"/>
<dbReference type="GO" id="GO:0001680">
    <property type="term" value="P:tRNA 3'-terminal CCA addition"/>
    <property type="evidence" value="ECO:0007669"/>
    <property type="project" value="TreeGrafter"/>
</dbReference>
<dbReference type="CDD" id="cd05398">
    <property type="entry name" value="NT_ClassII-CCAase"/>
    <property type="match status" value="1"/>
</dbReference>
<accession>A0AAW1XFW6</accession>
<dbReference type="Gene3D" id="3.30.460.10">
    <property type="entry name" value="Beta Polymerase, domain 2"/>
    <property type="match status" value="1"/>
</dbReference>
<evidence type="ECO:0000256" key="1">
    <source>
        <dbReference type="ARBA" id="ARBA00007265"/>
    </source>
</evidence>
<keyword evidence="2 4" id="KW-0808">Transferase</keyword>
<proteinExistence type="inferred from homology"/>
<keyword evidence="8" id="KW-1185">Reference proteome</keyword>
<dbReference type="GO" id="GO:0003723">
    <property type="term" value="F:RNA binding"/>
    <property type="evidence" value="ECO:0007669"/>
    <property type="project" value="UniProtKB-KW"/>
</dbReference>
<dbReference type="SUPFAM" id="SSF81891">
    <property type="entry name" value="Poly A polymerase C-terminal region-like"/>
    <property type="match status" value="1"/>
</dbReference>
<comment type="caution">
    <text evidence="7">The sequence shown here is derived from an EMBL/GenBank/DDBJ whole genome shotgun (WGS) entry which is preliminary data.</text>
</comment>
<feature type="region of interest" description="Disordered" evidence="5">
    <location>
        <begin position="609"/>
        <end position="633"/>
    </location>
</feature>
<dbReference type="Proteomes" id="UP001457282">
    <property type="component" value="Unassembled WGS sequence"/>
</dbReference>
<evidence type="ECO:0000256" key="5">
    <source>
        <dbReference type="SAM" id="MobiDB-lite"/>
    </source>
</evidence>
<evidence type="ECO:0000313" key="7">
    <source>
        <dbReference type="EMBL" id="KAK9935407.1"/>
    </source>
</evidence>
<dbReference type="Gene3D" id="1.10.3090.10">
    <property type="entry name" value="cca-adding enzyme, domain 2"/>
    <property type="match status" value="1"/>
</dbReference>
<sequence length="633" mass="71659">MGFFFSQRALQLEKVLLLRTIDHAFHQVCRNRIAWKSRNTQQARLRAPVSIGSPFGLGNSPKSYTKGHKGTLQGTQLSGSEEATVPANFHSPGAIMVMATPTVQVRDTIELDETEEKIFKRLLGTLDHFGLETELRVAGGWVRDKLLGRECKDIDIALENMMGSEFVEKVRDYLLSVGEEAQGIAIIPSNPDQSKHLETARMRIFDIWVDFVNLRCEEYSDNSRIPTVQKYGTPEQDAMRRDLTINSLFYNINTKSVEDWTNRGIEDLKSGKIVTPLPPKDTFMEDPLRVLRAIRFGARFRFILDEQLKQAAASDEVKAALSAKISKERIGAEIDLMISGNEPVQAMTYICNLKLFWVVFSLHQQCEPSEGCDSDCVAYLDCAWNLIQLIGRSTFNDEQRRLSFYAAMFLPLRKIMYKDRKAKDVPVVNYIFRDSLKQRVSDAETVINIHNASEKFLSLLPHFVPNGDVKLAEVDLGREYVDVPITSKESKLRVFTGFVLREIKDFWRVALLMSTLLSPTDTINKNFRPEDLKALFIEAENAIINLGLDKVWDVKPLLNGKEIINALQLKSGGPVVSKWQRKLLAWHLAHPSGTAEECLKWMKETHSSSTRSAGDVDELSGPNNKKSKTVDCN</sequence>
<organism evidence="7 8">
    <name type="scientific">Rubus argutus</name>
    <name type="common">Southern blackberry</name>
    <dbReference type="NCBI Taxonomy" id="59490"/>
    <lineage>
        <taxon>Eukaryota</taxon>
        <taxon>Viridiplantae</taxon>
        <taxon>Streptophyta</taxon>
        <taxon>Embryophyta</taxon>
        <taxon>Tracheophyta</taxon>
        <taxon>Spermatophyta</taxon>
        <taxon>Magnoliopsida</taxon>
        <taxon>eudicotyledons</taxon>
        <taxon>Gunneridae</taxon>
        <taxon>Pentapetalae</taxon>
        <taxon>rosids</taxon>
        <taxon>fabids</taxon>
        <taxon>Rosales</taxon>
        <taxon>Rosaceae</taxon>
        <taxon>Rosoideae</taxon>
        <taxon>Rosoideae incertae sedis</taxon>
        <taxon>Rubus</taxon>
    </lineage>
</organism>
<dbReference type="EMBL" id="JBEDUW010000004">
    <property type="protein sequence ID" value="KAK9935407.1"/>
    <property type="molecule type" value="Genomic_DNA"/>
</dbReference>
<dbReference type="PANTHER" id="PTHR13734:SF5">
    <property type="entry name" value="CCA TRNA NUCLEOTIDYLTRANSFERASE, MITOCHONDRIAL"/>
    <property type="match status" value="1"/>
</dbReference>
<feature type="domain" description="Poly A polymerase head" evidence="6">
    <location>
        <begin position="135"/>
        <end position="273"/>
    </location>
</feature>
<evidence type="ECO:0000256" key="4">
    <source>
        <dbReference type="RuleBase" id="RU003953"/>
    </source>
</evidence>
<dbReference type="PANTHER" id="PTHR13734">
    <property type="entry name" value="TRNA-NUCLEOTIDYLTRANSFERASE"/>
    <property type="match status" value="1"/>
</dbReference>
<dbReference type="Pfam" id="PF01743">
    <property type="entry name" value="PolyA_pol"/>
    <property type="match status" value="1"/>
</dbReference>
<dbReference type="InterPro" id="IPR002646">
    <property type="entry name" value="PolA_pol_head_dom"/>
</dbReference>
<reference evidence="7 8" key="1">
    <citation type="journal article" date="2023" name="G3 (Bethesda)">
        <title>A chromosome-length genome assembly and annotation of blackberry (Rubus argutus, cv. 'Hillquist').</title>
        <authorList>
            <person name="Bruna T."/>
            <person name="Aryal R."/>
            <person name="Dudchenko O."/>
            <person name="Sargent D.J."/>
            <person name="Mead D."/>
            <person name="Buti M."/>
            <person name="Cavallini A."/>
            <person name="Hytonen T."/>
            <person name="Andres J."/>
            <person name="Pham M."/>
            <person name="Weisz D."/>
            <person name="Mascagni F."/>
            <person name="Usai G."/>
            <person name="Natali L."/>
            <person name="Bassil N."/>
            <person name="Fernandez G.E."/>
            <person name="Lomsadze A."/>
            <person name="Armour M."/>
            <person name="Olukolu B."/>
            <person name="Poorten T."/>
            <person name="Britton C."/>
            <person name="Davik J."/>
            <person name="Ashrafi H."/>
            <person name="Aiden E.L."/>
            <person name="Borodovsky M."/>
            <person name="Worthington M."/>
        </authorList>
    </citation>
    <scope>NUCLEOTIDE SEQUENCE [LARGE SCALE GENOMIC DNA]</scope>
    <source>
        <strain evidence="7">PI 553951</strain>
    </source>
</reference>
<evidence type="ECO:0000256" key="2">
    <source>
        <dbReference type="ARBA" id="ARBA00022679"/>
    </source>
</evidence>
<comment type="similarity">
    <text evidence="1 4">Belongs to the tRNA nucleotidyltransferase/poly(A) polymerase family.</text>
</comment>
<protein>
    <recommendedName>
        <fullName evidence="6">Poly A polymerase head domain-containing protein</fullName>
    </recommendedName>
</protein>
<dbReference type="SUPFAM" id="SSF81301">
    <property type="entry name" value="Nucleotidyltransferase"/>
    <property type="match status" value="1"/>
</dbReference>
<dbReference type="GO" id="GO:0052927">
    <property type="term" value="F:CC tRNA cytidylyltransferase activity"/>
    <property type="evidence" value="ECO:0007669"/>
    <property type="project" value="TreeGrafter"/>
</dbReference>
<dbReference type="GO" id="GO:0052929">
    <property type="term" value="F:ATP:3'-cytidine-cytidine-tRNA adenylyltransferase activity"/>
    <property type="evidence" value="ECO:0007669"/>
    <property type="project" value="TreeGrafter"/>
</dbReference>
<dbReference type="GO" id="GO:0005739">
    <property type="term" value="C:mitochondrion"/>
    <property type="evidence" value="ECO:0007669"/>
    <property type="project" value="UniProtKB-ARBA"/>
</dbReference>
<dbReference type="InterPro" id="IPR043519">
    <property type="entry name" value="NT_sf"/>
</dbReference>
<evidence type="ECO:0000259" key="6">
    <source>
        <dbReference type="Pfam" id="PF01743"/>
    </source>
</evidence>
<gene>
    <name evidence="7" type="ORF">M0R45_022510</name>
</gene>
<evidence type="ECO:0000256" key="3">
    <source>
        <dbReference type="ARBA" id="ARBA00022884"/>
    </source>
</evidence>
<evidence type="ECO:0000313" key="8">
    <source>
        <dbReference type="Proteomes" id="UP001457282"/>
    </source>
</evidence>